<reference evidence="2" key="1">
    <citation type="submission" date="2018-05" db="EMBL/GenBank/DDBJ databases">
        <title>Draft genome of Mucuna pruriens seed.</title>
        <authorList>
            <person name="Nnadi N.E."/>
            <person name="Vos R."/>
            <person name="Hasami M.H."/>
            <person name="Devisetty U.K."/>
            <person name="Aguiy J.C."/>
        </authorList>
    </citation>
    <scope>NUCLEOTIDE SEQUENCE [LARGE SCALE GENOMIC DNA]</scope>
    <source>
        <strain evidence="2">JCA_2017</strain>
    </source>
</reference>
<evidence type="ECO:0000313" key="2">
    <source>
        <dbReference type="EMBL" id="RDX99217.1"/>
    </source>
</evidence>
<accession>A0A371H8V1</accession>
<feature type="region of interest" description="Disordered" evidence="1">
    <location>
        <begin position="112"/>
        <end position="195"/>
    </location>
</feature>
<dbReference type="Proteomes" id="UP000257109">
    <property type="component" value="Unassembled WGS sequence"/>
</dbReference>
<feature type="compositionally biased region" description="Polar residues" evidence="1">
    <location>
        <begin position="125"/>
        <end position="152"/>
    </location>
</feature>
<organism evidence="2 3">
    <name type="scientific">Mucuna pruriens</name>
    <name type="common">Velvet bean</name>
    <name type="synonym">Dolichos pruriens</name>
    <dbReference type="NCBI Taxonomy" id="157652"/>
    <lineage>
        <taxon>Eukaryota</taxon>
        <taxon>Viridiplantae</taxon>
        <taxon>Streptophyta</taxon>
        <taxon>Embryophyta</taxon>
        <taxon>Tracheophyta</taxon>
        <taxon>Spermatophyta</taxon>
        <taxon>Magnoliopsida</taxon>
        <taxon>eudicotyledons</taxon>
        <taxon>Gunneridae</taxon>
        <taxon>Pentapetalae</taxon>
        <taxon>rosids</taxon>
        <taxon>fabids</taxon>
        <taxon>Fabales</taxon>
        <taxon>Fabaceae</taxon>
        <taxon>Papilionoideae</taxon>
        <taxon>50 kb inversion clade</taxon>
        <taxon>NPAAA clade</taxon>
        <taxon>indigoferoid/millettioid clade</taxon>
        <taxon>Phaseoleae</taxon>
        <taxon>Mucuna</taxon>
    </lineage>
</organism>
<proteinExistence type="predicted"/>
<dbReference type="AlphaFoldDB" id="A0A371H8V1"/>
<dbReference type="OrthoDB" id="778454at2759"/>
<keyword evidence="3" id="KW-1185">Reference proteome</keyword>
<feature type="non-terminal residue" evidence="2">
    <location>
        <position position="1"/>
    </location>
</feature>
<evidence type="ECO:0000256" key="1">
    <source>
        <dbReference type="SAM" id="MobiDB-lite"/>
    </source>
</evidence>
<name>A0A371H8V1_MUCPR</name>
<protein>
    <submittedName>
        <fullName evidence="2">Uncharacterized protein</fullName>
    </submittedName>
</protein>
<gene>
    <name evidence="2" type="ORF">CR513_17764</name>
</gene>
<dbReference type="EMBL" id="QJKJ01003279">
    <property type="protein sequence ID" value="RDX99217.1"/>
    <property type="molecule type" value="Genomic_DNA"/>
</dbReference>
<comment type="caution">
    <text evidence="2">The sequence shown here is derived from an EMBL/GenBank/DDBJ whole genome shotgun (WGS) entry which is preliminary data.</text>
</comment>
<evidence type="ECO:0000313" key="3">
    <source>
        <dbReference type="Proteomes" id="UP000257109"/>
    </source>
</evidence>
<sequence length="213" mass="24071">MNRYSFKLKTRESADQIDIIVGQHQPAMAATLCGICTSVEYPTNMCPTLQETESDQLENVGAIGNRRIKIGLLIVNNMEDSHFGRDRIKGLMQLNNSGTHRIHIRDKQQYTIPVERDRHHPRPQNVDQTSARSSNLPSQTIPNSRGNGSVVTLKSVKELPQPTLQQSPRSAETDFEPNADSQSWPEKTVPAPFPTRTISTRRLKLNEELLKMF</sequence>